<evidence type="ECO:0000313" key="3">
    <source>
        <dbReference type="EMBL" id="SHF07325.1"/>
    </source>
</evidence>
<dbReference type="PANTHER" id="PTHR45266">
    <property type="entry name" value="OXALOACETATE DECARBOXYLASE ALPHA CHAIN"/>
    <property type="match status" value="1"/>
</dbReference>
<dbReference type="FunFam" id="2.40.50.100:FF:000003">
    <property type="entry name" value="Acetyl-CoA carboxylase biotin carboxyl carrier protein"/>
    <property type="match status" value="1"/>
</dbReference>
<dbReference type="InterPro" id="IPR050709">
    <property type="entry name" value="Biotin_Carboxyl_Carrier/Decarb"/>
</dbReference>
<dbReference type="Gene3D" id="2.40.50.100">
    <property type="match status" value="1"/>
</dbReference>
<dbReference type="InterPro" id="IPR000089">
    <property type="entry name" value="Biotin_lipoyl"/>
</dbReference>
<evidence type="ECO:0000313" key="4">
    <source>
        <dbReference type="Proteomes" id="UP000184423"/>
    </source>
</evidence>
<dbReference type="PROSITE" id="PS50968">
    <property type="entry name" value="BIOTINYL_LIPOYL"/>
    <property type="match status" value="1"/>
</dbReference>
<gene>
    <name evidence="3" type="ORF">SAMN02746091_01714</name>
</gene>
<dbReference type="AlphaFoldDB" id="A0A1M4YND7"/>
<evidence type="ECO:0000259" key="2">
    <source>
        <dbReference type="PROSITE" id="PS50968"/>
    </source>
</evidence>
<protein>
    <submittedName>
        <fullName evidence="3">Biotin carboxyl carrier protein</fullName>
    </submittedName>
</protein>
<evidence type="ECO:0000256" key="1">
    <source>
        <dbReference type="ARBA" id="ARBA00023267"/>
    </source>
</evidence>
<dbReference type="InterPro" id="IPR001882">
    <property type="entry name" value="Biotin_BS"/>
</dbReference>
<dbReference type="SUPFAM" id="SSF51230">
    <property type="entry name" value="Single hybrid motif"/>
    <property type="match status" value="1"/>
</dbReference>
<organism evidence="3 4">
    <name type="scientific">Caloramator proteoclasticus DSM 10124</name>
    <dbReference type="NCBI Taxonomy" id="1121262"/>
    <lineage>
        <taxon>Bacteria</taxon>
        <taxon>Bacillati</taxon>
        <taxon>Bacillota</taxon>
        <taxon>Clostridia</taxon>
        <taxon>Eubacteriales</taxon>
        <taxon>Clostridiaceae</taxon>
        <taxon>Caloramator</taxon>
    </lineage>
</organism>
<dbReference type="PANTHER" id="PTHR45266:SF3">
    <property type="entry name" value="OXALOACETATE DECARBOXYLASE ALPHA CHAIN"/>
    <property type="match status" value="1"/>
</dbReference>
<proteinExistence type="predicted"/>
<keyword evidence="4" id="KW-1185">Reference proteome</keyword>
<dbReference type="CDD" id="cd06850">
    <property type="entry name" value="biotinyl_domain"/>
    <property type="match status" value="1"/>
</dbReference>
<name>A0A1M4YND7_9CLOT</name>
<dbReference type="EMBL" id="FQVG01000032">
    <property type="protein sequence ID" value="SHF07325.1"/>
    <property type="molecule type" value="Genomic_DNA"/>
</dbReference>
<dbReference type="Pfam" id="PF00364">
    <property type="entry name" value="Biotin_lipoyl"/>
    <property type="match status" value="1"/>
</dbReference>
<dbReference type="InterPro" id="IPR011053">
    <property type="entry name" value="Single_hybrid_motif"/>
</dbReference>
<feature type="domain" description="Lipoyl-binding" evidence="2">
    <location>
        <begin position="33"/>
        <end position="110"/>
    </location>
</feature>
<dbReference type="PROSITE" id="PS00188">
    <property type="entry name" value="BIOTIN"/>
    <property type="match status" value="1"/>
</dbReference>
<accession>A0A1M4YND7</accession>
<dbReference type="Proteomes" id="UP000184423">
    <property type="component" value="Unassembled WGS sequence"/>
</dbReference>
<reference evidence="4" key="1">
    <citation type="submission" date="2016-11" db="EMBL/GenBank/DDBJ databases">
        <authorList>
            <person name="Varghese N."/>
            <person name="Submissions S."/>
        </authorList>
    </citation>
    <scope>NUCLEOTIDE SEQUENCE [LARGE SCALE GENOMIC DNA]</scope>
    <source>
        <strain evidence="4">DSM 10124</strain>
    </source>
</reference>
<sequence>MKKYIVTINGKKFEVEVEEVSKKEQTSVIEAKKETAVSSHDKDVKAPMPGTILDVKVKVGDKFKKGDVLFILEAMKMENEIMAGEDGVITEVLVSKGNSVSTDEILAKYK</sequence>
<keyword evidence="1" id="KW-0092">Biotin</keyword>
<dbReference type="RefSeq" id="WP_027309050.1">
    <property type="nucleotide sequence ID" value="NZ_FQVG01000032.1"/>
</dbReference>